<dbReference type="GO" id="GO:0000993">
    <property type="term" value="F:RNA polymerase II complex binding"/>
    <property type="evidence" value="ECO:0007669"/>
    <property type="project" value="TreeGrafter"/>
</dbReference>
<comment type="subcellular location">
    <subcellularLocation>
        <location evidence="2">Chromosome</location>
        <location evidence="2">Centromere</location>
    </subcellularLocation>
    <subcellularLocation>
        <location evidence="1 8">Nucleus</location>
    </subcellularLocation>
</comment>
<comment type="function">
    <text evidence="8">The SPT4-SPT5 complex mediates both activation and inhibition of transcription elongation, and plays a role in pre-mRNA processing. This complex seems to be important for the stability of the RNA polymerase II elongation machinery on the chromatin template but not for the inherent ability of this machinery to translocate down the gene.</text>
</comment>
<evidence type="ECO:0000256" key="1">
    <source>
        <dbReference type="ARBA" id="ARBA00004123"/>
    </source>
</evidence>
<evidence type="ECO:0000256" key="6">
    <source>
        <dbReference type="ARBA" id="ARBA00023242"/>
    </source>
</evidence>
<dbReference type="EMBL" id="JAKJXP020000003">
    <property type="protein sequence ID" value="KAK7757208.1"/>
    <property type="molecule type" value="Genomic_DNA"/>
</dbReference>
<dbReference type="SMART" id="SM01389">
    <property type="entry name" value="Spt4"/>
    <property type="match status" value="1"/>
</dbReference>
<dbReference type="Gene3D" id="3.30.40.210">
    <property type="match status" value="1"/>
</dbReference>
<dbReference type="InterPro" id="IPR009287">
    <property type="entry name" value="Spt4"/>
</dbReference>
<accession>A0AAN9VBR7</accession>
<keyword evidence="6 8" id="KW-0539">Nucleus</keyword>
<protein>
    <recommendedName>
        <fullName evidence="4 8">Transcription elongation factor SPT4</fullName>
    </recommendedName>
</protein>
<dbReference type="GO" id="GO:0140673">
    <property type="term" value="P:transcription elongation-coupled chromatin remodeling"/>
    <property type="evidence" value="ECO:0007669"/>
    <property type="project" value="InterPro"/>
</dbReference>
<dbReference type="Proteomes" id="UP001320420">
    <property type="component" value="Unassembled WGS sequence"/>
</dbReference>
<organism evidence="10 11">
    <name type="scientific">Diatrype stigma</name>
    <dbReference type="NCBI Taxonomy" id="117547"/>
    <lineage>
        <taxon>Eukaryota</taxon>
        <taxon>Fungi</taxon>
        <taxon>Dikarya</taxon>
        <taxon>Ascomycota</taxon>
        <taxon>Pezizomycotina</taxon>
        <taxon>Sordariomycetes</taxon>
        <taxon>Xylariomycetidae</taxon>
        <taxon>Xylariales</taxon>
        <taxon>Diatrypaceae</taxon>
        <taxon>Diatrype</taxon>
    </lineage>
</organism>
<reference evidence="10 11" key="1">
    <citation type="submission" date="2024-02" db="EMBL/GenBank/DDBJ databases">
        <title>De novo assembly and annotation of 12 fungi associated with fruit tree decline syndrome in Ontario, Canada.</title>
        <authorList>
            <person name="Sulman M."/>
            <person name="Ellouze W."/>
            <person name="Ilyukhin E."/>
        </authorList>
    </citation>
    <scope>NUCLEOTIDE SEQUENCE [LARGE SCALE GENOMIC DNA]</scope>
    <source>
        <strain evidence="10 11">M11/M66-122</strain>
    </source>
</reference>
<comment type="similarity">
    <text evidence="3 8">Belongs to the SPT4 family.</text>
</comment>
<dbReference type="PIRSF" id="PIRSF025023">
    <property type="entry name" value="Spt4"/>
    <property type="match status" value="1"/>
</dbReference>
<evidence type="ECO:0000256" key="5">
    <source>
        <dbReference type="ARBA" id="ARBA00023163"/>
    </source>
</evidence>
<evidence type="ECO:0000256" key="7">
    <source>
        <dbReference type="ARBA" id="ARBA00023328"/>
    </source>
</evidence>
<dbReference type="PANTHER" id="PTHR12882:SF1">
    <property type="entry name" value="TRANSCRIPTION ELONGATION FACTOR SPT4"/>
    <property type="match status" value="1"/>
</dbReference>
<dbReference type="GO" id="GO:0032044">
    <property type="term" value="C:DSIF complex"/>
    <property type="evidence" value="ECO:0007669"/>
    <property type="project" value="TreeGrafter"/>
</dbReference>
<keyword evidence="10" id="KW-0251">Elongation factor</keyword>
<feature type="domain" description="Spt4/RpoE2 zinc finger" evidence="9">
    <location>
        <begin position="14"/>
        <end position="90"/>
    </location>
</feature>
<gene>
    <name evidence="10" type="primary">SPT4</name>
    <name evidence="10" type="ORF">SLS62_000757</name>
</gene>
<dbReference type="GO" id="GO:0008270">
    <property type="term" value="F:zinc ion binding"/>
    <property type="evidence" value="ECO:0007669"/>
    <property type="project" value="InterPro"/>
</dbReference>
<dbReference type="InterPro" id="IPR022800">
    <property type="entry name" value="Spt4/RpoE2_Znf"/>
</dbReference>
<dbReference type="InterPro" id="IPR038510">
    <property type="entry name" value="Spt4_sf"/>
</dbReference>
<evidence type="ECO:0000256" key="8">
    <source>
        <dbReference type="PIRNR" id="PIRNR025023"/>
    </source>
</evidence>
<dbReference type="GO" id="GO:0003746">
    <property type="term" value="F:translation elongation factor activity"/>
    <property type="evidence" value="ECO:0007669"/>
    <property type="project" value="UniProtKB-KW"/>
</dbReference>
<dbReference type="GO" id="GO:0000775">
    <property type="term" value="C:chromosome, centromeric region"/>
    <property type="evidence" value="ECO:0007669"/>
    <property type="project" value="UniProtKB-SubCell"/>
</dbReference>
<keyword evidence="11" id="KW-1185">Reference proteome</keyword>
<dbReference type="GO" id="GO:0006355">
    <property type="term" value="P:regulation of DNA-templated transcription"/>
    <property type="evidence" value="ECO:0007669"/>
    <property type="project" value="InterPro"/>
</dbReference>
<dbReference type="SUPFAM" id="SSF63393">
    <property type="entry name" value="RNA polymerase subunits"/>
    <property type="match status" value="1"/>
</dbReference>
<evidence type="ECO:0000313" key="11">
    <source>
        <dbReference type="Proteomes" id="UP001320420"/>
    </source>
</evidence>
<evidence type="ECO:0000256" key="2">
    <source>
        <dbReference type="ARBA" id="ARBA00004584"/>
    </source>
</evidence>
<comment type="caution">
    <text evidence="10">The sequence shown here is derived from an EMBL/GenBank/DDBJ whole genome shotgun (WGS) entry which is preliminary data.</text>
</comment>
<dbReference type="PANTHER" id="PTHR12882">
    <property type="entry name" value="SUPPRESSOR OF TY 4"/>
    <property type="match status" value="1"/>
</dbReference>
<dbReference type="AlphaFoldDB" id="A0AAN9VBR7"/>
<evidence type="ECO:0000259" key="9">
    <source>
        <dbReference type="SMART" id="SM01389"/>
    </source>
</evidence>
<keyword evidence="10" id="KW-0648">Protein biosynthesis</keyword>
<evidence type="ECO:0000256" key="3">
    <source>
        <dbReference type="ARBA" id="ARBA00010464"/>
    </source>
</evidence>
<dbReference type="InterPro" id="IPR029040">
    <property type="entry name" value="RPABC4/Spt4"/>
</dbReference>
<name>A0AAN9VBR7_9PEZI</name>
<evidence type="ECO:0000256" key="4">
    <source>
        <dbReference type="ARBA" id="ARBA00020182"/>
    </source>
</evidence>
<sequence>MSENFIPPSQMRYARACMVCSIVLPQTRFKQQGCPNCPFLELRSNPDAVDQCTSQVFEGLISVADPKKSWVAKWQRIDGYVRGCYATKVSGSLPDDVKLTMEEEGLVYIP</sequence>
<keyword evidence="5 8" id="KW-0804">Transcription</keyword>
<keyword evidence="7" id="KW-0137">Centromere</keyword>
<dbReference type="CDD" id="cd07973">
    <property type="entry name" value="Spt4"/>
    <property type="match status" value="1"/>
</dbReference>
<evidence type="ECO:0000313" key="10">
    <source>
        <dbReference type="EMBL" id="KAK7757208.1"/>
    </source>
</evidence>
<dbReference type="Pfam" id="PF06093">
    <property type="entry name" value="Spt4"/>
    <property type="match status" value="1"/>
</dbReference>
<proteinExistence type="inferred from homology"/>